<dbReference type="EMBL" id="JASSZA010000015">
    <property type="protein sequence ID" value="KAK2093039.1"/>
    <property type="molecule type" value="Genomic_DNA"/>
</dbReference>
<comment type="caution">
    <text evidence="2">The sequence shown here is derived from an EMBL/GenBank/DDBJ whole genome shotgun (WGS) entry which is preliminary data.</text>
</comment>
<evidence type="ECO:0000256" key="1">
    <source>
        <dbReference type="SAM" id="MobiDB-lite"/>
    </source>
</evidence>
<protein>
    <submittedName>
        <fullName evidence="2">Uncharacterized protein</fullName>
    </submittedName>
</protein>
<dbReference type="Proteomes" id="UP001266305">
    <property type="component" value="Unassembled WGS sequence"/>
</dbReference>
<sequence length="149" mass="17084">ELLQDQYEKGKEPYPQLARTTEKNLPVPLQEDRILHSGQSKSDEGTSWGSLSEAKGMCSSPRDNQRRADLQSEALESLPHRLTSLFHLFSSCGFFIMVANHQSPDSVCYPHSWPPILIWLLLRHKVRFSPASDLREDDMESTVPYWMVV</sequence>
<feature type="compositionally biased region" description="Basic and acidic residues" evidence="1">
    <location>
        <begin position="1"/>
        <end position="12"/>
    </location>
</feature>
<keyword evidence="3" id="KW-1185">Reference proteome</keyword>
<organism evidence="2 3">
    <name type="scientific">Saguinus oedipus</name>
    <name type="common">Cotton-top tamarin</name>
    <name type="synonym">Oedipomidas oedipus</name>
    <dbReference type="NCBI Taxonomy" id="9490"/>
    <lineage>
        <taxon>Eukaryota</taxon>
        <taxon>Metazoa</taxon>
        <taxon>Chordata</taxon>
        <taxon>Craniata</taxon>
        <taxon>Vertebrata</taxon>
        <taxon>Euteleostomi</taxon>
        <taxon>Mammalia</taxon>
        <taxon>Eutheria</taxon>
        <taxon>Euarchontoglires</taxon>
        <taxon>Primates</taxon>
        <taxon>Haplorrhini</taxon>
        <taxon>Platyrrhini</taxon>
        <taxon>Cebidae</taxon>
        <taxon>Callitrichinae</taxon>
        <taxon>Saguinus</taxon>
    </lineage>
</organism>
<name>A0ABQ9U8B6_SAGOE</name>
<feature type="region of interest" description="Disordered" evidence="1">
    <location>
        <begin position="1"/>
        <end position="71"/>
    </location>
</feature>
<proteinExistence type="predicted"/>
<reference evidence="2 3" key="1">
    <citation type="submission" date="2023-05" db="EMBL/GenBank/DDBJ databases">
        <title>B98-5 Cell Line De Novo Hybrid Assembly: An Optical Mapping Approach.</title>
        <authorList>
            <person name="Kananen K."/>
            <person name="Auerbach J.A."/>
            <person name="Kautto E."/>
            <person name="Blachly J.S."/>
        </authorList>
    </citation>
    <scope>NUCLEOTIDE SEQUENCE [LARGE SCALE GENOMIC DNA]</scope>
    <source>
        <strain evidence="2">B95-8</strain>
        <tissue evidence="2">Cell line</tissue>
    </source>
</reference>
<gene>
    <name evidence="2" type="ORF">P7K49_029568</name>
</gene>
<feature type="non-terminal residue" evidence="2">
    <location>
        <position position="1"/>
    </location>
</feature>
<accession>A0ABQ9U8B6</accession>
<evidence type="ECO:0000313" key="3">
    <source>
        <dbReference type="Proteomes" id="UP001266305"/>
    </source>
</evidence>
<evidence type="ECO:0000313" key="2">
    <source>
        <dbReference type="EMBL" id="KAK2093039.1"/>
    </source>
</evidence>
<feature type="compositionally biased region" description="Polar residues" evidence="1">
    <location>
        <begin position="37"/>
        <end position="50"/>
    </location>
</feature>